<dbReference type="PRINTS" id="PR00781">
    <property type="entry name" value="LIPOSIGPTASE"/>
</dbReference>
<keyword evidence="3 9" id="KW-0645">Protease</keyword>
<dbReference type="HAMAP" id="MF_00161">
    <property type="entry name" value="LspA"/>
    <property type="match status" value="1"/>
</dbReference>
<keyword evidence="6 9" id="KW-0378">Hydrolase</keyword>
<feature type="active site" evidence="9">
    <location>
        <position position="129"/>
    </location>
</feature>
<feature type="active site" evidence="9">
    <location>
        <position position="115"/>
    </location>
</feature>
<dbReference type="EC" id="3.4.23.36" evidence="9"/>
<evidence type="ECO:0000313" key="12">
    <source>
        <dbReference type="EMBL" id="GAA4108208.1"/>
    </source>
</evidence>
<accession>A0ABP7X9F3</accession>
<dbReference type="NCBIfam" id="TIGR00077">
    <property type="entry name" value="lspA"/>
    <property type="match status" value="1"/>
</dbReference>
<dbReference type="RefSeq" id="WP_344731290.1">
    <property type="nucleotide sequence ID" value="NZ_BAAAZH010000001.1"/>
</dbReference>
<comment type="subcellular location">
    <subcellularLocation>
        <location evidence="9">Cell membrane</location>
        <topology evidence="9">Multi-pass membrane protein</topology>
    </subcellularLocation>
</comment>
<evidence type="ECO:0000256" key="4">
    <source>
        <dbReference type="ARBA" id="ARBA00022692"/>
    </source>
</evidence>
<gene>
    <name evidence="9 12" type="primary">lspA</name>
    <name evidence="12" type="ORF">GCM10022215_01740</name>
</gene>
<keyword evidence="13" id="KW-1185">Reference proteome</keyword>
<dbReference type="EMBL" id="BAAAZH010000001">
    <property type="protein sequence ID" value="GAA4108208.1"/>
    <property type="molecule type" value="Genomic_DNA"/>
</dbReference>
<reference evidence="13" key="1">
    <citation type="journal article" date="2019" name="Int. J. Syst. Evol. Microbiol.">
        <title>The Global Catalogue of Microorganisms (GCM) 10K type strain sequencing project: providing services to taxonomists for standard genome sequencing and annotation.</title>
        <authorList>
            <consortium name="The Broad Institute Genomics Platform"/>
            <consortium name="The Broad Institute Genome Sequencing Center for Infectious Disease"/>
            <person name="Wu L."/>
            <person name="Ma J."/>
        </authorList>
    </citation>
    <scope>NUCLEOTIDE SEQUENCE [LARGE SCALE GENOMIC DNA]</scope>
    <source>
        <strain evidence="13">JCM 16703</strain>
    </source>
</reference>
<feature type="region of interest" description="Disordered" evidence="11">
    <location>
        <begin position="155"/>
        <end position="185"/>
    </location>
</feature>
<evidence type="ECO:0000256" key="7">
    <source>
        <dbReference type="ARBA" id="ARBA00022989"/>
    </source>
</evidence>
<evidence type="ECO:0000313" key="13">
    <source>
        <dbReference type="Proteomes" id="UP001501495"/>
    </source>
</evidence>
<protein>
    <recommendedName>
        <fullName evidence="9">Lipoprotein signal peptidase</fullName>
        <ecNumber evidence="9">3.4.23.36</ecNumber>
    </recommendedName>
    <alternativeName>
        <fullName evidence="9">Prolipoprotein signal peptidase</fullName>
    </alternativeName>
    <alternativeName>
        <fullName evidence="9">Signal peptidase II</fullName>
        <shortName evidence="9">SPase II</shortName>
    </alternativeName>
</protein>
<dbReference type="Proteomes" id="UP001501495">
    <property type="component" value="Unassembled WGS sequence"/>
</dbReference>
<evidence type="ECO:0000256" key="8">
    <source>
        <dbReference type="ARBA" id="ARBA00023136"/>
    </source>
</evidence>
<evidence type="ECO:0000256" key="2">
    <source>
        <dbReference type="ARBA" id="ARBA00022475"/>
    </source>
</evidence>
<evidence type="ECO:0000256" key="11">
    <source>
        <dbReference type="SAM" id="MobiDB-lite"/>
    </source>
</evidence>
<organism evidence="12 13">
    <name type="scientific">Nocardioides fonticola</name>
    <dbReference type="NCBI Taxonomy" id="450363"/>
    <lineage>
        <taxon>Bacteria</taxon>
        <taxon>Bacillati</taxon>
        <taxon>Actinomycetota</taxon>
        <taxon>Actinomycetes</taxon>
        <taxon>Propionibacteriales</taxon>
        <taxon>Nocardioidaceae</taxon>
        <taxon>Nocardioides</taxon>
    </lineage>
</organism>
<feature type="transmembrane region" description="Helical" evidence="9">
    <location>
        <begin position="119"/>
        <end position="141"/>
    </location>
</feature>
<keyword evidence="5 9" id="KW-0064">Aspartyl protease</keyword>
<feature type="transmembrane region" description="Helical" evidence="9">
    <location>
        <begin position="81"/>
        <end position="99"/>
    </location>
</feature>
<evidence type="ECO:0000256" key="1">
    <source>
        <dbReference type="ARBA" id="ARBA00006139"/>
    </source>
</evidence>
<comment type="caution">
    <text evidence="9">Lacks conserved residue(s) required for the propagation of feature annotation.</text>
</comment>
<comment type="similarity">
    <text evidence="1 9 10">Belongs to the peptidase A8 family.</text>
</comment>
<dbReference type="Pfam" id="PF01252">
    <property type="entry name" value="Peptidase_A8"/>
    <property type="match status" value="1"/>
</dbReference>
<name>A0ABP7X9F3_9ACTN</name>
<evidence type="ECO:0000256" key="10">
    <source>
        <dbReference type="RuleBase" id="RU004181"/>
    </source>
</evidence>
<sequence>MIVAVVALLAYAVDVVTKLLAVEHLTGRADVQLVGEILQLRLTRNPGAAFSTGTGYTSVLSIAAIVAVIVIVWLSRRVRNTVWAFALGLLLAGVSGNLTDRLLRAPGPLRGHVVDFLMLPNWPIFNVADICINVAAGLILLQAFRGVRLDGTRAEADDADDADDAAAGPGAAAPESADAPGEVRP</sequence>
<dbReference type="PANTHER" id="PTHR33695">
    <property type="entry name" value="LIPOPROTEIN SIGNAL PEPTIDASE"/>
    <property type="match status" value="1"/>
</dbReference>
<keyword evidence="8 9" id="KW-0472">Membrane</keyword>
<comment type="pathway">
    <text evidence="9">Protein modification; lipoprotein biosynthesis (signal peptide cleavage).</text>
</comment>
<dbReference type="PANTHER" id="PTHR33695:SF1">
    <property type="entry name" value="LIPOPROTEIN SIGNAL PEPTIDASE"/>
    <property type="match status" value="1"/>
</dbReference>
<feature type="compositionally biased region" description="Low complexity" evidence="11">
    <location>
        <begin position="165"/>
        <end position="185"/>
    </location>
</feature>
<comment type="caution">
    <text evidence="12">The sequence shown here is derived from an EMBL/GenBank/DDBJ whole genome shotgun (WGS) entry which is preliminary data.</text>
</comment>
<proteinExistence type="inferred from homology"/>
<evidence type="ECO:0000256" key="6">
    <source>
        <dbReference type="ARBA" id="ARBA00022801"/>
    </source>
</evidence>
<comment type="function">
    <text evidence="9">This protein specifically catalyzes the removal of signal peptides from prolipoproteins.</text>
</comment>
<feature type="transmembrane region" description="Helical" evidence="9">
    <location>
        <begin position="55"/>
        <end position="74"/>
    </location>
</feature>
<evidence type="ECO:0000256" key="5">
    <source>
        <dbReference type="ARBA" id="ARBA00022750"/>
    </source>
</evidence>
<dbReference type="InterPro" id="IPR001872">
    <property type="entry name" value="Peptidase_A8"/>
</dbReference>
<evidence type="ECO:0000256" key="9">
    <source>
        <dbReference type="HAMAP-Rule" id="MF_00161"/>
    </source>
</evidence>
<keyword evidence="2 9" id="KW-1003">Cell membrane</keyword>
<keyword evidence="4 9" id="KW-0812">Transmembrane</keyword>
<comment type="catalytic activity">
    <reaction evidence="9">
        <text>Release of signal peptides from bacterial membrane prolipoproteins. Hydrolyzes -Xaa-Yaa-Zaa-|-(S,diacylglyceryl)Cys-, in which Xaa is hydrophobic (preferably Leu), and Yaa (Ala or Ser) and Zaa (Gly or Ala) have small, neutral side chains.</text>
        <dbReference type="EC" id="3.4.23.36"/>
    </reaction>
</comment>
<evidence type="ECO:0000256" key="3">
    <source>
        <dbReference type="ARBA" id="ARBA00022670"/>
    </source>
</evidence>
<keyword evidence="7 9" id="KW-1133">Transmembrane helix</keyword>